<feature type="region of interest" description="Disordered" evidence="1">
    <location>
        <begin position="35"/>
        <end position="59"/>
    </location>
</feature>
<sequence>MGRSDEININPAIKTAMVRRCIHCECPCHNTEAGGNNSRPFHNSRPSRPTNLLRSTTMAPKTRSWKAYYTRSSVRRPLCPSTPPQKRQKGRNKKNFARFRRKGCANYELLGTLFNDSTATGVLRHSSNENPPNSEEERELDDALLHFGMHVNATGNAIPLSSNRTHVQSSSVVMSTGGSKRMSIGEGSNSRLKKKEKEQQSSYMSDAFKEIAATARMKQDMLKAEAARTSMDTDGSAYFDPMTRCISILGEIAPDLDEDTYFKAVDEFKDNDSMQKAFIKMPTQKRLGWLRRL</sequence>
<dbReference type="OrthoDB" id="686198at2759"/>
<dbReference type="InterPro" id="IPR045026">
    <property type="entry name" value="LIMYB"/>
</dbReference>
<organism evidence="3 4">
    <name type="scientific">Carpinus fangiana</name>
    <dbReference type="NCBI Taxonomy" id="176857"/>
    <lineage>
        <taxon>Eukaryota</taxon>
        <taxon>Viridiplantae</taxon>
        <taxon>Streptophyta</taxon>
        <taxon>Embryophyta</taxon>
        <taxon>Tracheophyta</taxon>
        <taxon>Spermatophyta</taxon>
        <taxon>Magnoliopsida</taxon>
        <taxon>eudicotyledons</taxon>
        <taxon>Gunneridae</taxon>
        <taxon>Pentapetalae</taxon>
        <taxon>rosids</taxon>
        <taxon>fabids</taxon>
        <taxon>Fagales</taxon>
        <taxon>Betulaceae</taxon>
        <taxon>Carpinus</taxon>
    </lineage>
</organism>
<name>A0A5N6QW96_9ROSI</name>
<dbReference type="InterPro" id="IPR056253">
    <property type="entry name" value="At2g29880-like_C"/>
</dbReference>
<dbReference type="Proteomes" id="UP000327013">
    <property type="component" value="Chromosome 3"/>
</dbReference>
<evidence type="ECO:0000256" key="1">
    <source>
        <dbReference type="SAM" id="MobiDB-lite"/>
    </source>
</evidence>
<feature type="domain" description="At2g29880-like C-terminal" evidence="2">
    <location>
        <begin position="254"/>
        <end position="291"/>
    </location>
</feature>
<dbReference type="EMBL" id="CM017323">
    <property type="protein sequence ID" value="KAE8021833.1"/>
    <property type="molecule type" value="Genomic_DNA"/>
</dbReference>
<evidence type="ECO:0000313" key="4">
    <source>
        <dbReference type="Proteomes" id="UP000327013"/>
    </source>
</evidence>
<accession>A0A5N6QW96</accession>
<dbReference type="Pfam" id="PF24769">
    <property type="entry name" value="At2g29880_C"/>
    <property type="match status" value="1"/>
</dbReference>
<feature type="region of interest" description="Disordered" evidence="1">
    <location>
        <begin position="75"/>
        <end position="97"/>
    </location>
</feature>
<dbReference type="PANTHER" id="PTHR47584">
    <property type="match status" value="1"/>
</dbReference>
<evidence type="ECO:0000259" key="2">
    <source>
        <dbReference type="Pfam" id="PF24769"/>
    </source>
</evidence>
<feature type="compositionally biased region" description="Basic residues" evidence="1">
    <location>
        <begin position="86"/>
        <end position="97"/>
    </location>
</feature>
<reference evidence="3 4" key="1">
    <citation type="submission" date="2019-06" db="EMBL/GenBank/DDBJ databases">
        <title>A chromosomal-level reference genome of Carpinus fangiana (Coryloideae, Betulaceae).</title>
        <authorList>
            <person name="Yang X."/>
            <person name="Wang Z."/>
            <person name="Zhang L."/>
            <person name="Hao G."/>
            <person name="Liu J."/>
            <person name="Yang Y."/>
        </authorList>
    </citation>
    <scope>NUCLEOTIDE SEQUENCE [LARGE SCALE GENOMIC DNA]</scope>
    <source>
        <strain evidence="3">Cfa_2016G</strain>
        <tissue evidence="3">Leaf</tissue>
    </source>
</reference>
<feature type="region of interest" description="Disordered" evidence="1">
    <location>
        <begin position="173"/>
        <end position="200"/>
    </location>
</feature>
<evidence type="ECO:0000313" key="3">
    <source>
        <dbReference type="EMBL" id="KAE8021833.1"/>
    </source>
</evidence>
<protein>
    <recommendedName>
        <fullName evidence="2">At2g29880-like C-terminal domain-containing protein</fullName>
    </recommendedName>
</protein>
<dbReference type="PANTHER" id="PTHR47584:SF14">
    <property type="entry name" value="L10-INTERACTING MYB DOMAIN-CONTAINING PROTEIN-LIKE"/>
    <property type="match status" value="1"/>
</dbReference>
<dbReference type="AlphaFoldDB" id="A0A5N6QW96"/>
<gene>
    <name evidence="3" type="ORF">FH972_007688</name>
</gene>
<keyword evidence="4" id="KW-1185">Reference proteome</keyword>
<proteinExistence type="predicted"/>